<dbReference type="Gene3D" id="3.40.109.10">
    <property type="entry name" value="NADH Oxidase"/>
    <property type="match status" value="1"/>
</dbReference>
<organism evidence="5 6">
    <name type="scientific">Mumia flava</name>
    <dbReference type="NCBI Taxonomy" id="1348852"/>
    <lineage>
        <taxon>Bacteria</taxon>
        <taxon>Bacillati</taxon>
        <taxon>Actinomycetota</taxon>
        <taxon>Actinomycetes</taxon>
        <taxon>Propionibacteriales</taxon>
        <taxon>Nocardioidaceae</taxon>
        <taxon>Mumia</taxon>
    </lineage>
</organism>
<dbReference type="OrthoDB" id="9798230at2"/>
<dbReference type="GO" id="GO:0016491">
    <property type="term" value="F:oxidoreductase activity"/>
    <property type="evidence" value="ECO:0007669"/>
    <property type="project" value="UniProtKB-KW"/>
</dbReference>
<dbReference type="InterPro" id="IPR050627">
    <property type="entry name" value="Nitroreductase/BluB"/>
</dbReference>
<evidence type="ECO:0000256" key="3">
    <source>
        <dbReference type="ARBA" id="ARBA00023002"/>
    </source>
</evidence>
<dbReference type="PANTHER" id="PTHR23026">
    <property type="entry name" value="NADPH NITROREDUCTASE"/>
    <property type="match status" value="1"/>
</dbReference>
<accession>A0A0B2BU39</accession>
<feature type="domain" description="Nitroreductase" evidence="4">
    <location>
        <begin position="18"/>
        <end position="205"/>
    </location>
</feature>
<reference evidence="5 6" key="1">
    <citation type="submission" date="2017-11" db="EMBL/GenBank/DDBJ databases">
        <title>Genomic Encyclopedia of Archaeal and Bacterial Type Strains, Phase II (KMG-II): From Individual Species to Whole Genera.</title>
        <authorList>
            <person name="Goeker M."/>
        </authorList>
    </citation>
    <scope>NUCLEOTIDE SEQUENCE [LARGE SCALE GENOMIC DNA]</scope>
    <source>
        <strain evidence="5 6">DSM 27763</strain>
    </source>
</reference>
<keyword evidence="2" id="KW-0288">FMN</keyword>
<dbReference type="CDD" id="cd02136">
    <property type="entry name" value="PnbA_NfnB-like"/>
    <property type="match status" value="1"/>
</dbReference>
<evidence type="ECO:0000313" key="6">
    <source>
        <dbReference type="Proteomes" id="UP000230842"/>
    </source>
</evidence>
<gene>
    <name evidence="5" type="ORF">CLV56_1274</name>
</gene>
<keyword evidence="1" id="KW-0285">Flavoprotein</keyword>
<dbReference type="EMBL" id="PGEZ01000001">
    <property type="protein sequence ID" value="PJJ57054.1"/>
    <property type="molecule type" value="Genomic_DNA"/>
</dbReference>
<evidence type="ECO:0000259" key="4">
    <source>
        <dbReference type="Pfam" id="PF00881"/>
    </source>
</evidence>
<evidence type="ECO:0000256" key="2">
    <source>
        <dbReference type="ARBA" id="ARBA00022643"/>
    </source>
</evidence>
<protein>
    <submittedName>
        <fullName evidence="5">Nitroreductase</fullName>
    </submittedName>
</protein>
<dbReference type="InterPro" id="IPR000415">
    <property type="entry name" value="Nitroreductase-like"/>
</dbReference>
<dbReference type="Pfam" id="PF00881">
    <property type="entry name" value="Nitroreductase"/>
    <property type="match status" value="1"/>
</dbReference>
<keyword evidence="6" id="KW-1185">Reference proteome</keyword>
<evidence type="ECO:0000313" key="5">
    <source>
        <dbReference type="EMBL" id="PJJ57054.1"/>
    </source>
</evidence>
<dbReference type="Proteomes" id="UP000230842">
    <property type="component" value="Unassembled WGS sequence"/>
</dbReference>
<dbReference type="AlphaFoldDB" id="A0A0B2BU39"/>
<keyword evidence="3" id="KW-0560">Oxidoreductase</keyword>
<comment type="caution">
    <text evidence="5">The sequence shown here is derived from an EMBL/GenBank/DDBJ whole genome shotgun (WGS) entry which is preliminary data.</text>
</comment>
<dbReference type="RefSeq" id="WP_039340822.1">
    <property type="nucleotide sequence ID" value="NZ_PGEZ01000001.1"/>
</dbReference>
<evidence type="ECO:0000256" key="1">
    <source>
        <dbReference type="ARBA" id="ARBA00022630"/>
    </source>
</evidence>
<dbReference type="InterPro" id="IPR029479">
    <property type="entry name" value="Nitroreductase"/>
</dbReference>
<sequence length="230" mass="24676">MTETVSSPSADVLRSLLAERWSCRGFLPDPLPRETIDEILELAGRSPSWCNTQPWQVVVTEGEGTDRFRDGLTSHILGGGTGGPDFAFPSGYSGAHRERRLECALQLYDAVGIERGDREASGRQTWKNFELFGAPHVAIVSTPGELGTYGAVDCGVWVSTFLLAAQSLGVAAIPQAALAAYAPFVREHLGLEDDRLVVCGISFGRPDPDHAANGFRTTRVGAAATTTWLS</sequence>
<dbReference type="SUPFAM" id="SSF55469">
    <property type="entry name" value="FMN-dependent nitroreductase-like"/>
    <property type="match status" value="1"/>
</dbReference>
<name>A0A0B2BU39_9ACTN</name>
<dbReference type="PANTHER" id="PTHR23026:SF90">
    <property type="entry name" value="IODOTYROSINE DEIODINASE 1"/>
    <property type="match status" value="1"/>
</dbReference>
<proteinExistence type="predicted"/>